<dbReference type="EMBL" id="JAUUTY010000001">
    <property type="protein sequence ID" value="KAK1696784.1"/>
    <property type="molecule type" value="Genomic_DNA"/>
</dbReference>
<organism evidence="1 2">
    <name type="scientific">Lolium multiflorum</name>
    <name type="common">Italian ryegrass</name>
    <name type="synonym">Lolium perenne subsp. multiflorum</name>
    <dbReference type="NCBI Taxonomy" id="4521"/>
    <lineage>
        <taxon>Eukaryota</taxon>
        <taxon>Viridiplantae</taxon>
        <taxon>Streptophyta</taxon>
        <taxon>Embryophyta</taxon>
        <taxon>Tracheophyta</taxon>
        <taxon>Spermatophyta</taxon>
        <taxon>Magnoliopsida</taxon>
        <taxon>Liliopsida</taxon>
        <taxon>Poales</taxon>
        <taxon>Poaceae</taxon>
        <taxon>BOP clade</taxon>
        <taxon>Pooideae</taxon>
        <taxon>Poodae</taxon>
        <taxon>Poeae</taxon>
        <taxon>Poeae Chloroplast Group 2 (Poeae type)</taxon>
        <taxon>Loliodinae</taxon>
        <taxon>Loliinae</taxon>
        <taxon>Lolium</taxon>
    </lineage>
</organism>
<name>A0AAD8X7N6_LOLMU</name>
<gene>
    <name evidence="1" type="ORF">QYE76_013481</name>
</gene>
<accession>A0AAD8X7N6</accession>
<dbReference type="Proteomes" id="UP001231189">
    <property type="component" value="Unassembled WGS sequence"/>
</dbReference>
<sequence length="92" mass="10273">MGWKKLEKMQTTAQQQKAKLCIIVACIVLLIRGCKIRLPKPCRNFSSTTTTAMPSCCCDSEGIYLLCCPLEQGEEGLHLLRWVDEAARANLT</sequence>
<evidence type="ECO:0000313" key="1">
    <source>
        <dbReference type="EMBL" id="KAK1696784.1"/>
    </source>
</evidence>
<reference evidence="1" key="1">
    <citation type="submission" date="2023-07" db="EMBL/GenBank/DDBJ databases">
        <title>A chromosome-level genome assembly of Lolium multiflorum.</title>
        <authorList>
            <person name="Chen Y."/>
            <person name="Copetti D."/>
            <person name="Kolliker R."/>
            <person name="Studer B."/>
        </authorList>
    </citation>
    <scope>NUCLEOTIDE SEQUENCE</scope>
    <source>
        <strain evidence="1">02402/16</strain>
        <tissue evidence="1">Leaf</tissue>
    </source>
</reference>
<proteinExistence type="predicted"/>
<keyword evidence="2" id="KW-1185">Reference proteome</keyword>
<evidence type="ECO:0000313" key="2">
    <source>
        <dbReference type="Proteomes" id="UP001231189"/>
    </source>
</evidence>
<comment type="caution">
    <text evidence="1">The sequence shown here is derived from an EMBL/GenBank/DDBJ whole genome shotgun (WGS) entry which is preliminary data.</text>
</comment>
<protein>
    <submittedName>
        <fullName evidence="1">Uncharacterized protein</fullName>
    </submittedName>
</protein>
<dbReference type="AlphaFoldDB" id="A0AAD8X7N6"/>